<evidence type="ECO:0008006" key="3">
    <source>
        <dbReference type="Google" id="ProtNLM"/>
    </source>
</evidence>
<organism evidence="1 2">
    <name type="scientific">Fodinibius halophilus</name>
    <dbReference type="NCBI Taxonomy" id="1736908"/>
    <lineage>
        <taxon>Bacteria</taxon>
        <taxon>Pseudomonadati</taxon>
        <taxon>Balneolota</taxon>
        <taxon>Balneolia</taxon>
        <taxon>Balneolales</taxon>
        <taxon>Balneolaceae</taxon>
        <taxon>Fodinibius</taxon>
    </lineage>
</organism>
<dbReference type="SUPFAM" id="SSF52540">
    <property type="entry name" value="P-loop containing nucleoside triphosphate hydrolases"/>
    <property type="match status" value="1"/>
</dbReference>
<dbReference type="RefSeq" id="WP_165266036.1">
    <property type="nucleotide sequence ID" value="NZ_JAALLS010000003.1"/>
</dbReference>
<proteinExistence type="predicted"/>
<dbReference type="Gene3D" id="3.40.50.300">
    <property type="entry name" value="P-loop containing nucleotide triphosphate hydrolases"/>
    <property type="match status" value="1"/>
</dbReference>
<accession>A0A6M1T2A3</accession>
<dbReference type="InterPro" id="IPR027417">
    <property type="entry name" value="P-loop_NTPase"/>
</dbReference>
<dbReference type="Proteomes" id="UP000479132">
    <property type="component" value="Unassembled WGS sequence"/>
</dbReference>
<comment type="caution">
    <text evidence="1">The sequence shown here is derived from an EMBL/GenBank/DDBJ whole genome shotgun (WGS) entry which is preliminary data.</text>
</comment>
<dbReference type="AlphaFoldDB" id="A0A6M1T2A3"/>
<keyword evidence="2" id="KW-1185">Reference proteome</keyword>
<protein>
    <recommendedName>
        <fullName evidence="3">Sulfotransferase domain-containing protein</fullName>
    </recommendedName>
</protein>
<reference evidence="1 2" key="1">
    <citation type="submission" date="2020-02" db="EMBL/GenBank/DDBJ databases">
        <title>Aliifodinibius halophilus 2W32, complete genome.</title>
        <authorList>
            <person name="Li Y."/>
            <person name="Wu S."/>
        </authorList>
    </citation>
    <scope>NUCLEOTIDE SEQUENCE [LARGE SCALE GENOMIC DNA]</scope>
    <source>
        <strain evidence="1 2">2W32</strain>
    </source>
</reference>
<gene>
    <name evidence="1" type="ORF">G3569_03230</name>
</gene>
<name>A0A6M1T2A3_9BACT</name>
<sequence length="332" mass="39146">MKKLHLHIGSYKTGTTSIQDTLFQNRDTLNQLGYDYPGGEVNHHFSFFATQAPVEDWPRQFKSLDGNKLRSQIANYVSVLENDFNAEYEEQIVSTEYLFISNKDYVRSYIDYLSRFFDEIVVYVFIRKPYDFYRSGQQQMIKARSYLTSPQKFRYQFREVIEVWGSFCDVEVIGYERGKDSSKILCDKIGINYDQLTVPQEKSNVSLSLEQMLLLEKIQKMLYQNQENKFKSHLDLLHHVNPPFVNKAELQPEVKALIQKNHRENLKWLEDKYGVNLLDDNIDTSATAKMPVYDNERVSVREVFDIKDEKLVERYEALVIDVVLKKIVKDHN</sequence>
<evidence type="ECO:0000313" key="1">
    <source>
        <dbReference type="EMBL" id="NGP87355.1"/>
    </source>
</evidence>
<evidence type="ECO:0000313" key="2">
    <source>
        <dbReference type="Proteomes" id="UP000479132"/>
    </source>
</evidence>
<dbReference type="EMBL" id="JAALLS010000003">
    <property type="protein sequence ID" value="NGP87355.1"/>
    <property type="molecule type" value="Genomic_DNA"/>
</dbReference>